<keyword evidence="4" id="KW-1185">Reference proteome</keyword>
<dbReference type="Gene3D" id="1.25.40.10">
    <property type="entry name" value="Tetratricopeptide repeat domain"/>
    <property type="match status" value="1"/>
</dbReference>
<feature type="domain" description="YaiO beta-barrel" evidence="2">
    <location>
        <begin position="187"/>
        <end position="359"/>
    </location>
</feature>
<dbReference type="Proteomes" id="UP000184121">
    <property type="component" value="Unassembled WGS sequence"/>
</dbReference>
<reference evidence="4" key="1">
    <citation type="submission" date="2016-11" db="EMBL/GenBank/DDBJ databases">
        <authorList>
            <person name="Varghese N."/>
            <person name="Submissions S."/>
        </authorList>
    </citation>
    <scope>NUCLEOTIDE SEQUENCE [LARGE SCALE GENOMIC DNA]</scope>
    <source>
        <strain evidence="4">DSM 1811</strain>
    </source>
</reference>
<name>A0A1M7ECP9_9FLAO</name>
<evidence type="ECO:0000259" key="2">
    <source>
        <dbReference type="Pfam" id="PF19413"/>
    </source>
</evidence>
<organism evidence="3 4">
    <name type="scientific">Flavobacterium saccharophilum</name>
    <dbReference type="NCBI Taxonomy" id="29534"/>
    <lineage>
        <taxon>Bacteria</taxon>
        <taxon>Pseudomonadati</taxon>
        <taxon>Bacteroidota</taxon>
        <taxon>Flavobacteriia</taxon>
        <taxon>Flavobacteriales</taxon>
        <taxon>Flavobacteriaceae</taxon>
        <taxon>Flavobacterium</taxon>
    </lineage>
</organism>
<dbReference type="RefSeq" id="WP_086065218.1">
    <property type="nucleotide sequence ID" value="NZ_FRBY01000002.1"/>
</dbReference>
<dbReference type="NCBIfam" id="TIGR04390">
    <property type="entry name" value="OMP_YaiO_dom"/>
    <property type="match status" value="1"/>
</dbReference>
<dbReference type="SUPFAM" id="SSF48452">
    <property type="entry name" value="TPR-like"/>
    <property type="match status" value="1"/>
</dbReference>
<dbReference type="Pfam" id="PF19413">
    <property type="entry name" value="YaiO"/>
    <property type="match status" value="1"/>
</dbReference>
<dbReference type="AlphaFoldDB" id="A0A1M7ECP9"/>
<protein>
    <submittedName>
        <fullName evidence="3">Outer membrane protein, YaiO family</fullName>
    </submittedName>
</protein>
<feature type="signal peptide" evidence="1">
    <location>
        <begin position="1"/>
        <end position="25"/>
    </location>
</feature>
<proteinExistence type="predicted"/>
<keyword evidence="1" id="KW-0732">Signal</keyword>
<dbReference type="STRING" id="29534.SAMN05444366_1956"/>
<evidence type="ECO:0000313" key="3">
    <source>
        <dbReference type="EMBL" id="SHL89545.1"/>
    </source>
</evidence>
<feature type="chain" id="PRO_5012364680" evidence="1">
    <location>
        <begin position="26"/>
        <end position="421"/>
    </location>
</feature>
<sequence length="421" mass="49541">MKNIKITYLARLFFCLLLFSNQNTKAQKKIDTDSLLTVIVTDMKTNNPDYQLNIQRALLGKKLAPDYLDFHLILGRNYDLTKVKDSARYYYNYVIDKNPVYEDAFHYLINLDIEEKKYDEGLILVNKAIELYPVNKTFRLKRIGIYSLQNDTANEEKYLKSIRAKFPDDPEIQQLLYELYSKINFDRVGAYYNITTIDRDGVGPWHFVSTDYVRQRSWGSLIGRVNYARRLSSSAVMSSGLQFEAESYLFAKKNNYHYIDLAYSQDDAFPEWRFGYSYFHTFKKGWEADLGARYIIMQDNSDLKTLNIGVGKYFGSYWVNLRSYIQKDGTSFTATSRYYYKTKYDYVTLIAGYGTSPDDRTRSAEYEARMSLRSYRLSAGFFKLIKSHYIIGILITDNEQEYTANKFQTELDFAFLLQYKF</sequence>
<accession>A0A1M7ECP9</accession>
<evidence type="ECO:0000256" key="1">
    <source>
        <dbReference type="SAM" id="SignalP"/>
    </source>
</evidence>
<dbReference type="OrthoDB" id="742239at2"/>
<dbReference type="InterPro" id="IPR030887">
    <property type="entry name" value="Beta-barrel_YaiO"/>
</dbReference>
<gene>
    <name evidence="3" type="ORF">SAMN05444366_1956</name>
</gene>
<dbReference type="InterPro" id="IPR011990">
    <property type="entry name" value="TPR-like_helical_dom_sf"/>
</dbReference>
<evidence type="ECO:0000313" key="4">
    <source>
        <dbReference type="Proteomes" id="UP000184121"/>
    </source>
</evidence>
<dbReference type="EMBL" id="FRBY01000002">
    <property type="protein sequence ID" value="SHL89545.1"/>
    <property type="molecule type" value="Genomic_DNA"/>
</dbReference>